<dbReference type="InterPro" id="IPR026870">
    <property type="entry name" value="Zinc_ribbon_dom"/>
</dbReference>
<dbReference type="OrthoDB" id="5457855at2"/>
<evidence type="ECO:0000256" key="2">
    <source>
        <dbReference type="SAM" id="Phobius"/>
    </source>
</evidence>
<feature type="region of interest" description="Disordered" evidence="1">
    <location>
        <begin position="26"/>
        <end position="49"/>
    </location>
</feature>
<evidence type="ECO:0000313" key="5">
    <source>
        <dbReference type="Proteomes" id="UP000006250"/>
    </source>
</evidence>
<proteinExistence type="predicted"/>
<comment type="caution">
    <text evidence="4">The sequence shown here is derived from an EMBL/GenBank/DDBJ whole genome shotgun (WGS) entry which is preliminary data.</text>
</comment>
<dbReference type="eggNOG" id="ENOG5031818">
    <property type="taxonomic scope" value="Bacteria"/>
</dbReference>
<evidence type="ECO:0000313" key="4">
    <source>
        <dbReference type="EMBL" id="EFL49435.1"/>
    </source>
</evidence>
<dbReference type="RefSeq" id="WP_005996648.1">
    <property type="nucleotide sequence ID" value="NZ_AECZ01000044.1"/>
</dbReference>
<feature type="domain" description="Zinc-ribbon" evidence="3">
    <location>
        <begin position="3"/>
        <end position="24"/>
    </location>
</feature>
<feature type="transmembrane region" description="Helical" evidence="2">
    <location>
        <begin position="93"/>
        <end position="109"/>
    </location>
</feature>
<reference evidence="4 5" key="1">
    <citation type="submission" date="2010-08" db="EMBL/GenBank/DDBJ databases">
        <title>The draft genome of Desulfovibrio fructosovorans JJ.</title>
        <authorList>
            <consortium name="US DOE Joint Genome Institute (JGI-PGF)"/>
            <person name="Lucas S."/>
            <person name="Copeland A."/>
            <person name="Lapidus A."/>
            <person name="Cheng J.-F."/>
            <person name="Bruce D."/>
            <person name="Goodwin L."/>
            <person name="Pitluck S."/>
            <person name="Land M.L."/>
            <person name="Hauser L."/>
            <person name="Chang Y.-J."/>
            <person name="Jeffries C."/>
            <person name="Wall J.D."/>
            <person name="Stahl D.A."/>
            <person name="Arkin A.P."/>
            <person name="Dehal P."/>
            <person name="Stolyar S.M."/>
            <person name="Hazen T.C."/>
            <person name="Woyke T.J."/>
        </authorList>
    </citation>
    <scope>NUCLEOTIDE SEQUENCE [LARGE SCALE GENOMIC DNA]</scope>
    <source>
        <strain evidence="4 5">JJ</strain>
    </source>
</reference>
<organism evidence="4 5">
    <name type="scientific">Solidesulfovibrio fructosivorans JJ]</name>
    <dbReference type="NCBI Taxonomy" id="596151"/>
    <lineage>
        <taxon>Bacteria</taxon>
        <taxon>Pseudomonadati</taxon>
        <taxon>Thermodesulfobacteriota</taxon>
        <taxon>Desulfovibrionia</taxon>
        <taxon>Desulfovibrionales</taxon>
        <taxon>Desulfovibrionaceae</taxon>
        <taxon>Solidesulfovibrio</taxon>
    </lineage>
</organism>
<sequence length="111" mass="12024">MRCNKCGANIPDNQRFCPVCGHKLQSGHQSGALEPDGSEDTGGAARGNGTSRLLDFQGWARTGRGLGRYIEACAYGTLLVAGVAWYVYSGMFWPLYPILAICALAAWLRRL</sequence>
<keyword evidence="2" id="KW-0472">Membrane</keyword>
<gene>
    <name evidence="4" type="ORF">DesfrDRAFT_3835</name>
</gene>
<protein>
    <recommendedName>
        <fullName evidence="3">Zinc-ribbon domain-containing protein</fullName>
    </recommendedName>
</protein>
<evidence type="ECO:0000259" key="3">
    <source>
        <dbReference type="Pfam" id="PF13240"/>
    </source>
</evidence>
<dbReference type="EMBL" id="AECZ01000044">
    <property type="protein sequence ID" value="EFL49435.1"/>
    <property type="molecule type" value="Genomic_DNA"/>
</dbReference>
<keyword evidence="2" id="KW-0812">Transmembrane</keyword>
<feature type="transmembrane region" description="Helical" evidence="2">
    <location>
        <begin position="69"/>
        <end position="87"/>
    </location>
</feature>
<dbReference type="Proteomes" id="UP000006250">
    <property type="component" value="Unassembled WGS sequence"/>
</dbReference>
<dbReference type="AlphaFoldDB" id="E1K1T5"/>
<keyword evidence="2" id="KW-1133">Transmembrane helix</keyword>
<accession>E1K1T5</accession>
<dbReference type="Pfam" id="PF13240">
    <property type="entry name" value="Zn_Ribbon_1"/>
    <property type="match status" value="1"/>
</dbReference>
<keyword evidence="5" id="KW-1185">Reference proteome</keyword>
<name>E1K1T5_SOLFR</name>
<evidence type="ECO:0000256" key="1">
    <source>
        <dbReference type="SAM" id="MobiDB-lite"/>
    </source>
</evidence>